<dbReference type="InterPro" id="IPR008967">
    <property type="entry name" value="p53-like_TF_DNA-bd_sf"/>
</dbReference>
<dbReference type="Proteomes" id="UP000053105">
    <property type="component" value="Unassembled WGS sequence"/>
</dbReference>
<dbReference type="InterPro" id="IPR013524">
    <property type="entry name" value="Runt_dom"/>
</dbReference>
<evidence type="ECO:0000256" key="4">
    <source>
        <dbReference type="ARBA" id="ARBA00023242"/>
    </source>
</evidence>
<keyword evidence="2" id="KW-0805">Transcription regulation</keyword>
<dbReference type="SUPFAM" id="SSF49417">
    <property type="entry name" value="p53-like transcription factors"/>
    <property type="match status" value="1"/>
</dbReference>
<evidence type="ECO:0000256" key="1">
    <source>
        <dbReference type="ARBA" id="ARBA00004123"/>
    </source>
</evidence>
<evidence type="ECO:0000313" key="8">
    <source>
        <dbReference type="Proteomes" id="UP000053105"/>
    </source>
</evidence>
<sequence>MLLLTAIINSHGHYAHQKFYLIQPVTRVDSDLSSYDMIETLCGDGWSEYQTQFTEDRESRAIPVSSRIQWTLERGSRTGGLLSLLTDYTRVDVHIYVGGRGNLQWLSETVSYIPGEVQTGGRSPNNVRKREKKATEAKRRRLKVAVVRRKKYPEGGASDPRCGRVKPPPPASPITGSASRKPHDVTQTLIEEASEVTTSCAEGACLGDEGRLLADGMHLPVGSVGCGENYATVGSHEGAGPCGPSLAPLQGVNTRYQQADDADAGGGGGEMSEGAAVGELWWTERLVGEAQAEHPGELVRTGSPYFLCSQLPTHWRSNKTLPVAFKVVALGEVVDGTLVTVRAGNDENCCAELRNSTTLMKNQVAKFNDLRFVGRSGRDALRRLLPGLVDSGIRFLTAIRSSACDVCTLDTLVALPSCQSGIEFDSEELLLWTLSFVITPLREYRYYGLHRNRVDNNIRIAGTFSDILNRHDAIARSDLCDPTFEEILAAPMLNLANNDPRQGVLDSSNSLTLLRKTHIPGLARVPALPRVPGLARGTFPDASSPFTPYLRESEPYRRNKHHVGNNVTANSVSGACTNPNNTDPTASPASSTHLGANSGSSAHQDCYKHSPQHGVSQFHVKQTLRKVITSSYKQIFINLDEILPVTLGKLCNRGWYHVWLIKFLGGVGAFEASEVCEGEEGLPFLKGRQAEKLPGN</sequence>
<dbReference type="InterPro" id="IPR012346">
    <property type="entry name" value="p53/RUNT-type_TF_DNA-bd_sf"/>
</dbReference>
<dbReference type="GO" id="GO:0005524">
    <property type="term" value="F:ATP binding"/>
    <property type="evidence" value="ECO:0007669"/>
    <property type="project" value="InterPro"/>
</dbReference>
<dbReference type="InterPro" id="IPR000040">
    <property type="entry name" value="AML1_Runt"/>
</dbReference>
<feature type="region of interest" description="Disordered" evidence="5">
    <location>
        <begin position="118"/>
        <end position="138"/>
    </location>
</feature>
<reference evidence="7 8" key="1">
    <citation type="submission" date="2015-07" db="EMBL/GenBank/DDBJ databases">
        <title>The genome of Melipona quadrifasciata.</title>
        <authorList>
            <person name="Pan H."/>
            <person name="Kapheim K."/>
        </authorList>
    </citation>
    <scope>NUCLEOTIDE SEQUENCE [LARGE SCALE GENOMIC DNA]</scope>
    <source>
        <strain evidence="7">0111107301</strain>
        <tissue evidence="7">Whole body</tissue>
    </source>
</reference>
<feature type="compositionally biased region" description="Basic residues" evidence="5">
    <location>
        <begin position="127"/>
        <end position="138"/>
    </location>
</feature>
<dbReference type="GO" id="GO:0000981">
    <property type="term" value="F:DNA-binding transcription factor activity, RNA polymerase II-specific"/>
    <property type="evidence" value="ECO:0007669"/>
    <property type="project" value="TreeGrafter"/>
</dbReference>
<accession>A0A0M9AAZ0</accession>
<evidence type="ECO:0000256" key="2">
    <source>
        <dbReference type="ARBA" id="ARBA00023015"/>
    </source>
</evidence>
<evidence type="ECO:0000259" key="6">
    <source>
        <dbReference type="PROSITE" id="PS51062"/>
    </source>
</evidence>
<keyword evidence="3" id="KW-0804">Transcription</keyword>
<feature type="domain" description="Runt" evidence="6">
    <location>
        <begin position="286"/>
        <end position="414"/>
    </location>
</feature>
<dbReference type="OrthoDB" id="10029800at2759"/>
<dbReference type="STRING" id="166423.A0A0M9AAZ0"/>
<dbReference type="EMBL" id="KQ435711">
    <property type="protein sequence ID" value="KOX79563.1"/>
    <property type="molecule type" value="Genomic_DNA"/>
</dbReference>
<keyword evidence="4" id="KW-0539">Nucleus</keyword>
<dbReference type="GO" id="GO:0005634">
    <property type="term" value="C:nucleus"/>
    <property type="evidence" value="ECO:0007669"/>
    <property type="project" value="UniProtKB-SubCell"/>
</dbReference>
<dbReference type="Gene3D" id="2.60.40.720">
    <property type="match status" value="1"/>
</dbReference>
<keyword evidence="8" id="KW-1185">Reference proteome</keyword>
<protein>
    <submittedName>
        <fullName evidence="7">Protein lozenge</fullName>
    </submittedName>
</protein>
<dbReference type="PROSITE" id="PS51062">
    <property type="entry name" value="RUNT"/>
    <property type="match status" value="1"/>
</dbReference>
<dbReference type="GO" id="GO:0000978">
    <property type="term" value="F:RNA polymerase II cis-regulatory region sequence-specific DNA binding"/>
    <property type="evidence" value="ECO:0007669"/>
    <property type="project" value="TreeGrafter"/>
</dbReference>
<dbReference type="PANTHER" id="PTHR11950">
    <property type="entry name" value="RUNT RELATED"/>
    <property type="match status" value="1"/>
</dbReference>
<feature type="region of interest" description="Disordered" evidence="5">
    <location>
        <begin position="153"/>
        <end position="183"/>
    </location>
</feature>
<proteinExistence type="predicted"/>
<comment type="subcellular location">
    <subcellularLocation>
        <location evidence="1">Nucleus</location>
    </subcellularLocation>
</comment>
<name>A0A0M9AAZ0_9HYME</name>
<dbReference type="Pfam" id="PF00853">
    <property type="entry name" value="Runt"/>
    <property type="match status" value="1"/>
</dbReference>
<evidence type="ECO:0000256" key="5">
    <source>
        <dbReference type="SAM" id="MobiDB-lite"/>
    </source>
</evidence>
<evidence type="ECO:0000313" key="7">
    <source>
        <dbReference type="EMBL" id="KOX79563.1"/>
    </source>
</evidence>
<organism evidence="7 8">
    <name type="scientific">Melipona quadrifasciata</name>
    <dbReference type="NCBI Taxonomy" id="166423"/>
    <lineage>
        <taxon>Eukaryota</taxon>
        <taxon>Metazoa</taxon>
        <taxon>Ecdysozoa</taxon>
        <taxon>Arthropoda</taxon>
        <taxon>Hexapoda</taxon>
        <taxon>Insecta</taxon>
        <taxon>Pterygota</taxon>
        <taxon>Neoptera</taxon>
        <taxon>Endopterygota</taxon>
        <taxon>Hymenoptera</taxon>
        <taxon>Apocrita</taxon>
        <taxon>Aculeata</taxon>
        <taxon>Apoidea</taxon>
        <taxon>Anthophila</taxon>
        <taxon>Apidae</taxon>
        <taxon>Melipona</taxon>
    </lineage>
</organism>
<feature type="compositionally biased region" description="Polar residues" evidence="5">
    <location>
        <begin position="565"/>
        <end position="603"/>
    </location>
</feature>
<dbReference type="PRINTS" id="PR00967">
    <property type="entry name" value="ONCOGENEAML1"/>
</dbReference>
<dbReference type="AlphaFoldDB" id="A0A0M9AAZ0"/>
<feature type="region of interest" description="Disordered" evidence="5">
    <location>
        <begin position="555"/>
        <end position="608"/>
    </location>
</feature>
<evidence type="ECO:0000256" key="3">
    <source>
        <dbReference type="ARBA" id="ARBA00023163"/>
    </source>
</evidence>
<dbReference type="PANTHER" id="PTHR11950:SF49">
    <property type="entry name" value="PROTEIN LOZENGE"/>
    <property type="match status" value="1"/>
</dbReference>
<gene>
    <name evidence="7" type="ORF">WN51_02829</name>
</gene>